<dbReference type="GO" id="GO:0030170">
    <property type="term" value="F:pyridoxal phosphate binding"/>
    <property type="evidence" value="ECO:0007669"/>
    <property type="project" value="InterPro"/>
</dbReference>
<dbReference type="AlphaFoldDB" id="A0A316KYW6"/>
<dbReference type="Gene3D" id="3.90.1150.10">
    <property type="entry name" value="Aspartate Aminotransferase, domain 1"/>
    <property type="match status" value="1"/>
</dbReference>
<comment type="cofactor">
    <cofactor evidence="1">
        <name>pyridoxal 5'-phosphate</name>
        <dbReference type="ChEBI" id="CHEBI:597326"/>
    </cofactor>
</comment>
<dbReference type="EMBL" id="QGEG01000001">
    <property type="protein sequence ID" value="PWL39412.1"/>
    <property type="molecule type" value="Genomic_DNA"/>
</dbReference>
<comment type="similarity">
    <text evidence="2">Belongs to the class-I pyridoxal-phosphate-dependent aminotransferase family.</text>
</comment>
<keyword evidence="8" id="KW-1185">Reference proteome</keyword>
<dbReference type="Gene3D" id="3.40.640.10">
    <property type="entry name" value="Type I PLP-dependent aspartate aminotransferase-like (Major domain)"/>
    <property type="match status" value="1"/>
</dbReference>
<evidence type="ECO:0000313" key="8">
    <source>
        <dbReference type="Proteomes" id="UP000245762"/>
    </source>
</evidence>
<keyword evidence="4 7" id="KW-0808">Transferase</keyword>
<reference evidence="7 8" key="1">
    <citation type="submission" date="2018-05" db="EMBL/GenBank/DDBJ databases">
        <title>Complete genome sequence of Flagellimonas aquimarina ECD12 isolated from seaweed Ecklonia cava.</title>
        <authorList>
            <person name="Choi S."/>
            <person name="Seong C."/>
        </authorList>
    </citation>
    <scope>NUCLEOTIDE SEQUENCE [LARGE SCALE GENOMIC DNA]</scope>
    <source>
        <strain evidence="7 8">ECD12</strain>
    </source>
</reference>
<proteinExistence type="inferred from homology"/>
<evidence type="ECO:0000256" key="2">
    <source>
        <dbReference type="ARBA" id="ARBA00007441"/>
    </source>
</evidence>
<dbReference type="InterPro" id="IPR015422">
    <property type="entry name" value="PyrdxlP-dep_Trfase_small"/>
</dbReference>
<dbReference type="InterPro" id="IPR015421">
    <property type="entry name" value="PyrdxlP-dep_Trfase_major"/>
</dbReference>
<dbReference type="GO" id="GO:0008483">
    <property type="term" value="F:transaminase activity"/>
    <property type="evidence" value="ECO:0007669"/>
    <property type="project" value="UniProtKB-KW"/>
</dbReference>
<dbReference type="SUPFAM" id="SSF53383">
    <property type="entry name" value="PLP-dependent transferases"/>
    <property type="match status" value="1"/>
</dbReference>
<dbReference type="CDD" id="cd00609">
    <property type="entry name" value="AAT_like"/>
    <property type="match status" value="1"/>
</dbReference>
<evidence type="ECO:0000256" key="4">
    <source>
        <dbReference type="ARBA" id="ARBA00022679"/>
    </source>
</evidence>
<dbReference type="InterPro" id="IPR004839">
    <property type="entry name" value="Aminotransferase_I/II_large"/>
</dbReference>
<keyword evidence="3 7" id="KW-0032">Aminotransferase</keyword>
<feature type="domain" description="Aminotransferase class I/classII large" evidence="6">
    <location>
        <begin position="32"/>
        <end position="368"/>
    </location>
</feature>
<comment type="caution">
    <text evidence="7">The sequence shown here is derived from an EMBL/GenBank/DDBJ whole genome shotgun (WGS) entry which is preliminary data.</text>
</comment>
<name>A0A316KYW6_9FLAO</name>
<evidence type="ECO:0000256" key="5">
    <source>
        <dbReference type="ARBA" id="ARBA00022898"/>
    </source>
</evidence>
<dbReference type="Proteomes" id="UP000245762">
    <property type="component" value="Unassembled WGS sequence"/>
</dbReference>
<evidence type="ECO:0000256" key="1">
    <source>
        <dbReference type="ARBA" id="ARBA00001933"/>
    </source>
</evidence>
<protein>
    <submittedName>
        <fullName evidence="7">Aspartate aminotransferase</fullName>
    </submittedName>
</protein>
<dbReference type="InterPro" id="IPR015424">
    <property type="entry name" value="PyrdxlP-dep_Trfase"/>
</dbReference>
<sequence length="428" mass="48272">MIGLNPTMAKVKPSATLVINELSAKLISEGKEVFRLGFGQSPFPVPNKVVEALKKNAHQKDYLPVQGLKSLREEIGSFFRRHYGLPVRAEEVFIGPGSKELIYNFQVSCAFDELLLPAPSWVSYEPQAILTGHKVVWLPTKKENGWKLNAKVLEEHCKKNPDQKRAIILNYPSNPLGNTYSDEELQALAEVLRKKQIIVVADEIYGEVHHEGQHQTIAKHYPERTIISTGLSKWAGAGGWRFGVFVFPPQLKYLQEAMAIVASETFTSVSAPIQYAAVEAYKEDESLRLYLEHTRKILKAVGLYVYDELTTIGISMPKPEGGFYLYPNFEKWRPYLISRGLTNSEDFCSHLLSETGVALLPGMAFGHPHDHFAARLSYVDFDGEKVLQYVMENPGINIDKGFVENHCARIVLAIKRLITWTLSLEKIQ</sequence>
<gene>
    <name evidence="7" type="ORF">DKG77_00815</name>
</gene>
<evidence type="ECO:0000256" key="3">
    <source>
        <dbReference type="ARBA" id="ARBA00022576"/>
    </source>
</evidence>
<dbReference type="Pfam" id="PF00155">
    <property type="entry name" value="Aminotran_1_2"/>
    <property type="match status" value="1"/>
</dbReference>
<dbReference type="OrthoDB" id="1489696at2"/>
<dbReference type="PANTHER" id="PTHR46383">
    <property type="entry name" value="ASPARTATE AMINOTRANSFERASE"/>
    <property type="match status" value="1"/>
</dbReference>
<keyword evidence="5" id="KW-0663">Pyridoxal phosphate</keyword>
<evidence type="ECO:0000259" key="6">
    <source>
        <dbReference type="Pfam" id="PF00155"/>
    </source>
</evidence>
<dbReference type="GO" id="GO:0006520">
    <property type="term" value="P:amino acid metabolic process"/>
    <property type="evidence" value="ECO:0007669"/>
    <property type="project" value="InterPro"/>
</dbReference>
<evidence type="ECO:0000313" key="7">
    <source>
        <dbReference type="EMBL" id="PWL39412.1"/>
    </source>
</evidence>
<dbReference type="PANTHER" id="PTHR46383:SF1">
    <property type="entry name" value="ASPARTATE AMINOTRANSFERASE"/>
    <property type="match status" value="1"/>
</dbReference>
<organism evidence="7 8">
    <name type="scientific">Flagellimonas aquimarina</name>
    <dbReference type="NCBI Taxonomy" id="2201895"/>
    <lineage>
        <taxon>Bacteria</taxon>
        <taxon>Pseudomonadati</taxon>
        <taxon>Bacteroidota</taxon>
        <taxon>Flavobacteriia</taxon>
        <taxon>Flavobacteriales</taxon>
        <taxon>Flavobacteriaceae</taxon>
        <taxon>Flagellimonas</taxon>
    </lineage>
</organism>
<accession>A0A316KYW6</accession>
<dbReference type="InterPro" id="IPR050596">
    <property type="entry name" value="AspAT/PAT-like"/>
</dbReference>